<dbReference type="AlphaFoldDB" id="A0A841FYD3"/>
<evidence type="ECO:0008006" key="4">
    <source>
        <dbReference type="Google" id="ProtNLM"/>
    </source>
</evidence>
<evidence type="ECO:0000256" key="1">
    <source>
        <dbReference type="SAM" id="Phobius"/>
    </source>
</evidence>
<feature type="transmembrane region" description="Helical" evidence="1">
    <location>
        <begin position="30"/>
        <end position="48"/>
    </location>
</feature>
<sequence length="83" mass="9134">MHPGVKYALGRVAIFVVVVALLWPVGLDPLLTLMLALLVSMGVSYFLLKRWRDEASGAIARGAEKRREEKERLRAALAGDDEG</sequence>
<proteinExistence type="predicted"/>
<dbReference type="RefSeq" id="WP_184790274.1">
    <property type="nucleotide sequence ID" value="NZ_BONT01000093.1"/>
</dbReference>
<dbReference type="InterPro" id="IPR025323">
    <property type="entry name" value="DUF4229"/>
</dbReference>
<reference evidence="2 3" key="1">
    <citation type="submission" date="2020-08" db="EMBL/GenBank/DDBJ databases">
        <title>Genomic Encyclopedia of Type Strains, Phase IV (KMG-IV): sequencing the most valuable type-strain genomes for metagenomic binning, comparative biology and taxonomic classification.</title>
        <authorList>
            <person name="Goeker M."/>
        </authorList>
    </citation>
    <scope>NUCLEOTIDE SEQUENCE [LARGE SCALE GENOMIC DNA]</scope>
    <source>
        <strain evidence="2 3">YIM 65646</strain>
    </source>
</reference>
<protein>
    <recommendedName>
        <fullName evidence="4">DUF4229 domain-containing protein</fullName>
    </recommendedName>
</protein>
<accession>A0A841FYD3</accession>
<dbReference type="Pfam" id="PF14012">
    <property type="entry name" value="DUF4229"/>
    <property type="match status" value="1"/>
</dbReference>
<evidence type="ECO:0000313" key="3">
    <source>
        <dbReference type="Proteomes" id="UP000548476"/>
    </source>
</evidence>
<keyword evidence="3" id="KW-1185">Reference proteome</keyword>
<dbReference type="EMBL" id="JACHGT010000012">
    <property type="protein sequence ID" value="MBB6037459.1"/>
    <property type="molecule type" value="Genomic_DNA"/>
</dbReference>
<name>A0A841FYD3_9ACTN</name>
<dbReference type="Proteomes" id="UP000548476">
    <property type="component" value="Unassembled WGS sequence"/>
</dbReference>
<evidence type="ECO:0000313" key="2">
    <source>
        <dbReference type="EMBL" id="MBB6037459.1"/>
    </source>
</evidence>
<feature type="transmembrane region" description="Helical" evidence="1">
    <location>
        <begin position="7"/>
        <end position="24"/>
    </location>
</feature>
<gene>
    <name evidence="2" type="ORF">HNR73_005335</name>
</gene>
<keyword evidence="1" id="KW-0472">Membrane</keyword>
<organism evidence="2 3">
    <name type="scientific">Phytomonospora endophytica</name>
    <dbReference type="NCBI Taxonomy" id="714109"/>
    <lineage>
        <taxon>Bacteria</taxon>
        <taxon>Bacillati</taxon>
        <taxon>Actinomycetota</taxon>
        <taxon>Actinomycetes</taxon>
        <taxon>Micromonosporales</taxon>
        <taxon>Micromonosporaceae</taxon>
        <taxon>Phytomonospora</taxon>
    </lineage>
</organism>
<keyword evidence="1" id="KW-0812">Transmembrane</keyword>
<comment type="caution">
    <text evidence="2">The sequence shown here is derived from an EMBL/GenBank/DDBJ whole genome shotgun (WGS) entry which is preliminary data.</text>
</comment>
<keyword evidence="1" id="KW-1133">Transmembrane helix</keyword>